<gene>
    <name evidence="1" type="ORF">DW740_07390</name>
</gene>
<proteinExistence type="predicted"/>
<dbReference type="Proteomes" id="UP000283745">
    <property type="component" value="Unassembled WGS sequence"/>
</dbReference>
<comment type="caution">
    <text evidence="1">The sequence shown here is derived from an EMBL/GenBank/DDBJ whole genome shotgun (WGS) entry which is preliminary data.</text>
</comment>
<name>A0A414J6M2_9FIRM</name>
<organism evidence="1 2">
    <name type="scientific">Blautia obeum</name>
    <dbReference type="NCBI Taxonomy" id="40520"/>
    <lineage>
        <taxon>Bacteria</taxon>
        <taxon>Bacillati</taxon>
        <taxon>Bacillota</taxon>
        <taxon>Clostridia</taxon>
        <taxon>Lachnospirales</taxon>
        <taxon>Lachnospiraceae</taxon>
        <taxon>Blautia</taxon>
    </lineage>
</organism>
<sequence>MARSQKPGKSDSDSDGDYKSVVIYQRSTTDALDKYVRIDAVYVSVDACDGCGSVCTSVS</sequence>
<evidence type="ECO:0000313" key="2">
    <source>
        <dbReference type="Proteomes" id="UP000283745"/>
    </source>
</evidence>
<accession>A0A414J6M2</accession>
<dbReference type="AlphaFoldDB" id="A0A414J6M2"/>
<dbReference type="RefSeq" id="WP_118049162.1">
    <property type="nucleotide sequence ID" value="NZ_CABJFK010000005.1"/>
</dbReference>
<protein>
    <submittedName>
        <fullName evidence="1">Uncharacterized protein</fullName>
    </submittedName>
</protein>
<reference evidence="1 2" key="1">
    <citation type="submission" date="2018-08" db="EMBL/GenBank/DDBJ databases">
        <title>A genome reference for cultivated species of the human gut microbiota.</title>
        <authorList>
            <person name="Zou Y."/>
            <person name="Xue W."/>
            <person name="Luo G."/>
        </authorList>
    </citation>
    <scope>NUCLEOTIDE SEQUENCE [LARGE SCALE GENOMIC DNA]</scope>
    <source>
        <strain evidence="1 2">AM28-23</strain>
    </source>
</reference>
<evidence type="ECO:0000313" key="1">
    <source>
        <dbReference type="EMBL" id="RHE40126.1"/>
    </source>
</evidence>
<dbReference type="EMBL" id="QSKF01000005">
    <property type="protein sequence ID" value="RHE40126.1"/>
    <property type="molecule type" value="Genomic_DNA"/>
</dbReference>